<gene>
    <name evidence="1" type="ORF">PMG71_20500</name>
</gene>
<organism evidence="1 2">
    <name type="scientific">Roseofilum acuticapitatum BLCC-M154</name>
    <dbReference type="NCBI Taxonomy" id="3022444"/>
    <lineage>
        <taxon>Bacteria</taxon>
        <taxon>Bacillati</taxon>
        <taxon>Cyanobacteriota</taxon>
        <taxon>Cyanophyceae</taxon>
        <taxon>Desertifilales</taxon>
        <taxon>Desertifilaceae</taxon>
        <taxon>Roseofilum</taxon>
        <taxon>Roseofilum acuticapitatum</taxon>
    </lineage>
</organism>
<reference evidence="1 2" key="1">
    <citation type="submission" date="2023-01" db="EMBL/GenBank/DDBJ databases">
        <title>Novel diversity within Roseofilum (Cyanobacteria; Desertifilaceae) from marine benthic mats with descriptions of four novel species.</title>
        <authorList>
            <person name="Wang Y."/>
            <person name="Berthold D.E."/>
            <person name="Hu J."/>
            <person name="Lefler F.W."/>
            <person name="Laughinghouse H.D. IV."/>
        </authorList>
    </citation>
    <scope>NUCLEOTIDE SEQUENCE [LARGE SCALE GENOMIC DNA]</scope>
    <source>
        <strain evidence="1 2">BLCC-M154</strain>
    </source>
</reference>
<keyword evidence="2" id="KW-1185">Reference proteome</keyword>
<name>A0ABT7AZI1_9CYAN</name>
<proteinExistence type="predicted"/>
<dbReference type="Proteomes" id="UP001235303">
    <property type="component" value="Unassembled WGS sequence"/>
</dbReference>
<protein>
    <submittedName>
        <fullName evidence="1">Uncharacterized protein</fullName>
    </submittedName>
</protein>
<dbReference type="RefSeq" id="WP_283755568.1">
    <property type="nucleotide sequence ID" value="NZ_JAQOSP010000129.1"/>
</dbReference>
<evidence type="ECO:0000313" key="1">
    <source>
        <dbReference type="EMBL" id="MDJ1171814.1"/>
    </source>
</evidence>
<dbReference type="EMBL" id="JAQOSP010000129">
    <property type="protein sequence ID" value="MDJ1171814.1"/>
    <property type="molecule type" value="Genomic_DNA"/>
</dbReference>
<evidence type="ECO:0000313" key="2">
    <source>
        <dbReference type="Proteomes" id="UP001235303"/>
    </source>
</evidence>
<sequence length="67" mass="7625">MPAEAIFSEFTLEQVLAQIFARGRISSLDQQLLLRTLQSEPVLTKEQHTVIARIFEALQNGWVKVVD</sequence>
<accession>A0ABT7AZI1</accession>
<comment type="caution">
    <text evidence="1">The sequence shown here is derived from an EMBL/GenBank/DDBJ whole genome shotgun (WGS) entry which is preliminary data.</text>
</comment>